<dbReference type="RefSeq" id="WP_147168953.1">
    <property type="nucleotide sequence ID" value="NZ_VOOR01000049.1"/>
</dbReference>
<keyword evidence="1" id="KW-1003">Cell membrane</keyword>
<keyword evidence="2 5" id="KW-0812">Transmembrane</keyword>
<accession>A0A5C6RH16</accession>
<dbReference type="SUPFAM" id="SSF53300">
    <property type="entry name" value="vWA-like"/>
    <property type="match status" value="1"/>
</dbReference>
<evidence type="ECO:0000313" key="8">
    <source>
        <dbReference type="Proteomes" id="UP000321580"/>
    </source>
</evidence>
<comment type="caution">
    <text evidence="7">The sequence shown here is derived from an EMBL/GenBank/DDBJ whole genome shotgun (WGS) entry which is preliminary data.</text>
</comment>
<dbReference type="PANTHER" id="PTHR22550">
    <property type="entry name" value="SPORE GERMINATION PROTEIN"/>
    <property type="match status" value="1"/>
</dbReference>
<evidence type="ECO:0000256" key="1">
    <source>
        <dbReference type="ARBA" id="ARBA00022475"/>
    </source>
</evidence>
<feature type="domain" description="VWFA" evidence="6">
    <location>
        <begin position="95"/>
        <end position="289"/>
    </location>
</feature>
<sequence length="335" mass="36802">MNLLGENIIFLNPELLLLLLLLPLAGWWFYRNQRQHYPALRMPSLSGVSQVASLRARLQKALPVLRALALASLIVAMARPQEVLKEEEVEAEGIDIMLALDLSSSMLAQDFEPNRLEVSKSVAAEFVSKRPYDRIGLAVFAGEAFTQCPLTVDHRILKGFLSQIECGALQDGTAIGMGLATAVGHLEDSEAESKVVILLTDGVNNAGYINPAMAAQIAQKLGIKVYTIGVGSTGDALTPISRRSDGRYIFGMASVEIDEALLREIAEMTNGAYFRATSAESLQQIYSQIDELEKSQIDVTVIKRYSEAFHPFVLWGLLLLLAEVLLRFTLLRTIP</sequence>
<dbReference type="InterPro" id="IPR024163">
    <property type="entry name" value="Aerotolerance_reg_N"/>
</dbReference>
<dbReference type="InterPro" id="IPR033881">
    <property type="entry name" value="vWA_BatA_type"/>
</dbReference>
<dbReference type="Proteomes" id="UP000321580">
    <property type="component" value="Unassembled WGS sequence"/>
</dbReference>
<organism evidence="7 8">
    <name type="scientific">Phaeodactylibacter luteus</name>
    <dbReference type="NCBI Taxonomy" id="1564516"/>
    <lineage>
        <taxon>Bacteria</taxon>
        <taxon>Pseudomonadati</taxon>
        <taxon>Bacteroidota</taxon>
        <taxon>Saprospiria</taxon>
        <taxon>Saprospirales</taxon>
        <taxon>Haliscomenobacteraceae</taxon>
        <taxon>Phaeodactylibacter</taxon>
    </lineage>
</organism>
<dbReference type="EMBL" id="VOOR01000049">
    <property type="protein sequence ID" value="TXB61666.1"/>
    <property type="molecule type" value="Genomic_DNA"/>
</dbReference>
<reference evidence="7 8" key="1">
    <citation type="submission" date="2019-08" db="EMBL/GenBank/DDBJ databases">
        <title>Genome of Phaeodactylibacter luteus.</title>
        <authorList>
            <person name="Bowman J.P."/>
        </authorList>
    </citation>
    <scope>NUCLEOTIDE SEQUENCE [LARGE SCALE GENOMIC DNA]</scope>
    <source>
        <strain evidence="7 8">KCTC 42180</strain>
    </source>
</reference>
<dbReference type="CDD" id="cd01467">
    <property type="entry name" value="vWA_BatA_type"/>
    <property type="match status" value="1"/>
</dbReference>
<dbReference type="Gene3D" id="3.40.50.410">
    <property type="entry name" value="von Willebrand factor, type A domain"/>
    <property type="match status" value="1"/>
</dbReference>
<keyword evidence="8" id="KW-1185">Reference proteome</keyword>
<gene>
    <name evidence="7" type="ORF">FRY97_17955</name>
</gene>
<dbReference type="PROSITE" id="PS50234">
    <property type="entry name" value="VWFA"/>
    <property type="match status" value="1"/>
</dbReference>
<evidence type="ECO:0000313" key="7">
    <source>
        <dbReference type="EMBL" id="TXB61666.1"/>
    </source>
</evidence>
<feature type="transmembrane region" description="Helical" evidence="5">
    <location>
        <begin position="312"/>
        <end position="330"/>
    </location>
</feature>
<dbReference type="InterPro" id="IPR002035">
    <property type="entry name" value="VWF_A"/>
</dbReference>
<feature type="transmembrane region" description="Helical" evidence="5">
    <location>
        <begin position="9"/>
        <end position="30"/>
    </location>
</feature>
<evidence type="ECO:0000256" key="5">
    <source>
        <dbReference type="SAM" id="Phobius"/>
    </source>
</evidence>
<evidence type="ECO:0000259" key="6">
    <source>
        <dbReference type="PROSITE" id="PS50234"/>
    </source>
</evidence>
<dbReference type="Pfam" id="PF00092">
    <property type="entry name" value="VWA"/>
    <property type="match status" value="1"/>
</dbReference>
<dbReference type="SMART" id="SM00327">
    <property type="entry name" value="VWA"/>
    <property type="match status" value="1"/>
</dbReference>
<proteinExistence type="predicted"/>
<dbReference type="OrthoDB" id="6206554at2"/>
<dbReference type="AlphaFoldDB" id="A0A5C6RH16"/>
<evidence type="ECO:0000256" key="4">
    <source>
        <dbReference type="ARBA" id="ARBA00023136"/>
    </source>
</evidence>
<dbReference type="InterPro" id="IPR036465">
    <property type="entry name" value="vWFA_dom_sf"/>
</dbReference>
<evidence type="ECO:0000256" key="3">
    <source>
        <dbReference type="ARBA" id="ARBA00022989"/>
    </source>
</evidence>
<evidence type="ECO:0000256" key="2">
    <source>
        <dbReference type="ARBA" id="ARBA00022692"/>
    </source>
</evidence>
<dbReference type="InterPro" id="IPR050768">
    <property type="entry name" value="UPF0353/GerABKA_families"/>
</dbReference>
<dbReference type="PANTHER" id="PTHR22550:SF5">
    <property type="entry name" value="LEUCINE ZIPPER PROTEIN 4"/>
    <property type="match status" value="1"/>
</dbReference>
<name>A0A5C6RH16_9BACT</name>
<keyword evidence="4 5" id="KW-0472">Membrane</keyword>
<protein>
    <submittedName>
        <fullName evidence="7">VWA domain-containing protein</fullName>
    </submittedName>
</protein>
<dbReference type="Pfam" id="PF07584">
    <property type="entry name" value="BatA"/>
    <property type="match status" value="1"/>
</dbReference>
<keyword evidence="3 5" id="KW-1133">Transmembrane helix</keyword>